<gene>
    <name evidence="2" type="ORF">PO878_21275</name>
</gene>
<feature type="transmembrane region" description="Helical" evidence="1">
    <location>
        <begin position="45"/>
        <end position="65"/>
    </location>
</feature>
<reference evidence="2" key="1">
    <citation type="submission" date="2023-01" db="EMBL/GenBank/DDBJ databases">
        <title>The diversity of Class Acidimicrobiia in South China Sea sediment environments and the proposal of Iamia marina sp. nov., a novel species of the genus Iamia.</title>
        <authorList>
            <person name="He Y."/>
            <person name="Tian X."/>
        </authorList>
    </citation>
    <scope>NUCLEOTIDE SEQUENCE</scope>
    <source>
        <strain evidence="2">DSM 19957</strain>
    </source>
</reference>
<evidence type="ECO:0000313" key="2">
    <source>
        <dbReference type="EMBL" id="WCO67026.1"/>
    </source>
</evidence>
<keyword evidence="3" id="KW-1185">Reference proteome</keyword>
<organism evidence="2 3">
    <name type="scientific">Iamia majanohamensis</name>
    <dbReference type="NCBI Taxonomy" id="467976"/>
    <lineage>
        <taxon>Bacteria</taxon>
        <taxon>Bacillati</taxon>
        <taxon>Actinomycetota</taxon>
        <taxon>Acidimicrobiia</taxon>
        <taxon>Acidimicrobiales</taxon>
        <taxon>Iamiaceae</taxon>
        <taxon>Iamia</taxon>
    </lineage>
</organism>
<keyword evidence="1" id="KW-1133">Transmembrane helix</keyword>
<dbReference type="KEGG" id="ima:PO878_21275"/>
<dbReference type="AlphaFoldDB" id="A0AAF0BRN8"/>
<dbReference type="RefSeq" id="WP_272736548.1">
    <property type="nucleotide sequence ID" value="NZ_CP116942.1"/>
</dbReference>
<dbReference type="Proteomes" id="UP001216390">
    <property type="component" value="Chromosome"/>
</dbReference>
<keyword evidence="1" id="KW-0472">Membrane</keyword>
<sequence length="87" mass="9063">MAPEESSRSLSLPLRVGAVLIASLLVLPAVFGALAAASSGSTRGGLAALAFIVFFGGIIMALVAVKRRAAEQREHDRQWGPRPRPPG</sequence>
<keyword evidence="1" id="KW-0812">Transmembrane</keyword>
<protein>
    <submittedName>
        <fullName evidence="2">Uncharacterized protein</fullName>
    </submittedName>
</protein>
<proteinExistence type="predicted"/>
<accession>A0AAF0BRN8</accession>
<dbReference type="EMBL" id="CP116942">
    <property type="protein sequence ID" value="WCO67026.1"/>
    <property type="molecule type" value="Genomic_DNA"/>
</dbReference>
<evidence type="ECO:0000256" key="1">
    <source>
        <dbReference type="SAM" id="Phobius"/>
    </source>
</evidence>
<evidence type="ECO:0000313" key="3">
    <source>
        <dbReference type="Proteomes" id="UP001216390"/>
    </source>
</evidence>
<name>A0AAF0BRN8_9ACTN</name>